<evidence type="ECO:0000256" key="1">
    <source>
        <dbReference type="SAM" id="MobiDB-lite"/>
    </source>
</evidence>
<name>A0A0S8JCG2_UNCT6</name>
<organism evidence="3 4">
    <name type="scientific">candidate division TA06 bacterium SM1_40</name>
    <dbReference type="NCBI Taxonomy" id="1703773"/>
    <lineage>
        <taxon>Bacteria</taxon>
        <taxon>Bacteria division TA06</taxon>
    </lineage>
</organism>
<dbReference type="SUPFAM" id="SSF53335">
    <property type="entry name" value="S-adenosyl-L-methionine-dependent methyltransferases"/>
    <property type="match status" value="1"/>
</dbReference>
<evidence type="ECO:0000313" key="3">
    <source>
        <dbReference type="EMBL" id="KPL06318.1"/>
    </source>
</evidence>
<dbReference type="EMBL" id="LJVA01000154">
    <property type="protein sequence ID" value="KPL06318.1"/>
    <property type="molecule type" value="Genomic_DNA"/>
</dbReference>
<comment type="caution">
    <text evidence="3">The sequence shown here is derived from an EMBL/GenBank/DDBJ whole genome shotgun (WGS) entry which is preliminary data.</text>
</comment>
<dbReference type="Proteomes" id="UP000051035">
    <property type="component" value="Unassembled WGS sequence"/>
</dbReference>
<evidence type="ECO:0000259" key="2">
    <source>
        <dbReference type="Pfam" id="PF13649"/>
    </source>
</evidence>
<evidence type="ECO:0000313" key="4">
    <source>
        <dbReference type="Proteomes" id="UP000051035"/>
    </source>
</evidence>
<feature type="domain" description="Methyltransferase" evidence="2">
    <location>
        <begin position="41"/>
        <end position="83"/>
    </location>
</feature>
<sequence>MEPIDCHDLYSDGRHYDSQHGDYVADIPFYLDQVSRWGDPVLELGCGTGRVAIPIAKRGYRITGLDASEPMLARARQKAAAATSTAWRVSGRASPASAGTWKKGGGSSSNSSILSSLSSRDIQRSAILSPDMTIRTGAEK</sequence>
<dbReference type="AlphaFoldDB" id="A0A0S8JCG2"/>
<gene>
    <name evidence="3" type="ORF">AMJ71_10020</name>
</gene>
<protein>
    <recommendedName>
        <fullName evidence="2">Methyltransferase domain-containing protein</fullName>
    </recommendedName>
</protein>
<dbReference type="InterPro" id="IPR029063">
    <property type="entry name" value="SAM-dependent_MTases_sf"/>
</dbReference>
<dbReference type="Pfam" id="PF13649">
    <property type="entry name" value="Methyltransf_25"/>
    <property type="match status" value="1"/>
</dbReference>
<dbReference type="CDD" id="cd02440">
    <property type="entry name" value="AdoMet_MTases"/>
    <property type="match status" value="1"/>
</dbReference>
<accession>A0A0S8JCG2</accession>
<feature type="region of interest" description="Disordered" evidence="1">
    <location>
        <begin position="84"/>
        <end position="119"/>
    </location>
</feature>
<reference evidence="3 4" key="1">
    <citation type="journal article" date="2015" name="Microbiome">
        <title>Genomic resolution of linkages in carbon, nitrogen, and sulfur cycling among widespread estuary sediment bacteria.</title>
        <authorList>
            <person name="Baker B.J."/>
            <person name="Lazar C.S."/>
            <person name="Teske A.P."/>
            <person name="Dick G.J."/>
        </authorList>
    </citation>
    <scope>NUCLEOTIDE SEQUENCE [LARGE SCALE GENOMIC DNA]</scope>
    <source>
        <strain evidence="3">SM1_40</strain>
    </source>
</reference>
<proteinExistence type="predicted"/>
<feature type="compositionally biased region" description="Low complexity" evidence="1">
    <location>
        <begin position="108"/>
        <end position="119"/>
    </location>
</feature>
<dbReference type="Gene3D" id="3.40.50.150">
    <property type="entry name" value="Vaccinia Virus protein VP39"/>
    <property type="match status" value="1"/>
</dbReference>
<dbReference type="InterPro" id="IPR041698">
    <property type="entry name" value="Methyltransf_25"/>
</dbReference>